<organism evidence="2 3">
    <name type="scientific">Niveispirillum lacus</name>
    <dbReference type="NCBI Taxonomy" id="1981099"/>
    <lineage>
        <taxon>Bacteria</taxon>
        <taxon>Pseudomonadati</taxon>
        <taxon>Pseudomonadota</taxon>
        <taxon>Alphaproteobacteria</taxon>
        <taxon>Rhodospirillales</taxon>
        <taxon>Azospirillaceae</taxon>
        <taxon>Niveispirillum</taxon>
    </lineage>
</organism>
<dbReference type="Proteomes" id="UP000216998">
    <property type="component" value="Unassembled WGS sequence"/>
</dbReference>
<feature type="region of interest" description="Disordered" evidence="1">
    <location>
        <begin position="110"/>
        <end position="130"/>
    </location>
</feature>
<sequence length="130" mass="13282">MVWMVVLLRLSFPPWRLLLVAAFVLLAGAMGSSGPAARASIAQIAGDCSDLGNCHQRLTAPSQPALIQVALRIDGKALTGNGGGFAALPDATGLPVLPRIITATSVRLSSPPLRNAANGPGQPRGPPTGR</sequence>
<dbReference type="EMBL" id="NOXU01000015">
    <property type="protein sequence ID" value="OYQ37416.1"/>
    <property type="molecule type" value="Genomic_DNA"/>
</dbReference>
<protein>
    <submittedName>
        <fullName evidence="2">Uncharacterized protein</fullName>
    </submittedName>
</protein>
<reference evidence="2 3" key="1">
    <citation type="submission" date="2017-07" db="EMBL/GenBank/DDBJ databases">
        <title>Niveispirillum cyanobacteriorum sp. nov., isolated from cyanobacterial aggregates in a eutrophic lake.</title>
        <authorList>
            <person name="Cai H."/>
        </authorList>
    </citation>
    <scope>NUCLEOTIDE SEQUENCE [LARGE SCALE GENOMIC DNA]</scope>
    <source>
        <strain evidence="3">TH1-14</strain>
    </source>
</reference>
<comment type="caution">
    <text evidence="2">The sequence shown here is derived from an EMBL/GenBank/DDBJ whole genome shotgun (WGS) entry which is preliminary data.</text>
</comment>
<evidence type="ECO:0000313" key="2">
    <source>
        <dbReference type="EMBL" id="OYQ37416.1"/>
    </source>
</evidence>
<evidence type="ECO:0000256" key="1">
    <source>
        <dbReference type="SAM" id="MobiDB-lite"/>
    </source>
</evidence>
<proteinExistence type="predicted"/>
<dbReference type="AlphaFoldDB" id="A0A255Z7J1"/>
<keyword evidence="3" id="KW-1185">Reference proteome</keyword>
<evidence type="ECO:0000313" key="3">
    <source>
        <dbReference type="Proteomes" id="UP000216998"/>
    </source>
</evidence>
<gene>
    <name evidence="2" type="ORF">CHU95_01620</name>
</gene>
<name>A0A255Z7J1_9PROT</name>
<accession>A0A255Z7J1</accession>